<comment type="caution">
    <text evidence="2">The sequence shown here is derived from an EMBL/GenBank/DDBJ whole genome shotgun (WGS) entry which is preliminary data.</text>
</comment>
<dbReference type="Proteomes" id="UP000626092">
    <property type="component" value="Unassembled WGS sequence"/>
</dbReference>
<evidence type="ECO:0000313" key="3">
    <source>
        <dbReference type="Proteomes" id="UP000626092"/>
    </source>
</evidence>
<keyword evidence="3" id="KW-1185">Reference proteome</keyword>
<organism evidence="2 3">
    <name type="scientific">Rhododendron simsii</name>
    <name type="common">Sims's rhododendron</name>
    <dbReference type="NCBI Taxonomy" id="118357"/>
    <lineage>
        <taxon>Eukaryota</taxon>
        <taxon>Viridiplantae</taxon>
        <taxon>Streptophyta</taxon>
        <taxon>Embryophyta</taxon>
        <taxon>Tracheophyta</taxon>
        <taxon>Spermatophyta</taxon>
        <taxon>Magnoliopsida</taxon>
        <taxon>eudicotyledons</taxon>
        <taxon>Gunneridae</taxon>
        <taxon>Pentapetalae</taxon>
        <taxon>asterids</taxon>
        <taxon>Ericales</taxon>
        <taxon>Ericaceae</taxon>
        <taxon>Ericoideae</taxon>
        <taxon>Rhodoreae</taxon>
        <taxon>Rhododendron</taxon>
    </lineage>
</organism>
<name>A0A834GZS6_RHOSS</name>
<keyword evidence="1" id="KW-0472">Membrane</keyword>
<keyword evidence="1" id="KW-0812">Transmembrane</keyword>
<keyword evidence="1" id="KW-1133">Transmembrane helix</keyword>
<gene>
    <name evidence="2" type="ORF">RHSIM_Rhsim05G0179800</name>
</gene>
<feature type="transmembrane region" description="Helical" evidence="1">
    <location>
        <begin position="6"/>
        <end position="26"/>
    </location>
</feature>
<evidence type="ECO:0000256" key="1">
    <source>
        <dbReference type="SAM" id="Phobius"/>
    </source>
</evidence>
<dbReference type="OrthoDB" id="767900at2759"/>
<evidence type="ECO:0000313" key="2">
    <source>
        <dbReference type="EMBL" id="KAF7142251.1"/>
    </source>
</evidence>
<dbReference type="AlphaFoldDB" id="A0A834GZS6"/>
<reference evidence="2" key="1">
    <citation type="submission" date="2019-11" db="EMBL/GenBank/DDBJ databases">
        <authorList>
            <person name="Liu Y."/>
            <person name="Hou J."/>
            <person name="Li T.-Q."/>
            <person name="Guan C.-H."/>
            <person name="Wu X."/>
            <person name="Wu H.-Z."/>
            <person name="Ling F."/>
            <person name="Zhang R."/>
            <person name="Shi X.-G."/>
            <person name="Ren J.-P."/>
            <person name="Chen E.-F."/>
            <person name="Sun J.-M."/>
        </authorList>
    </citation>
    <scope>NUCLEOTIDE SEQUENCE</scope>
    <source>
        <strain evidence="2">Adult_tree_wgs_1</strain>
        <tissue evidence="2">Leaves</tissue>
    </source>
</reference>
<sequence>MGYIIVISLPVILLFLIIALACYIFGRAQARAQAARVPQYYGPPAPPLGGSAAKDLIQANYGSRCDIVAGGSVVLDHSSSMLHFRQGAGPDPSRESFPVLWTSSPLCSPTGSSSISWPCEMNLWWLYIP</sequence>
<proteinExistence type="predicted"/>
<dbReference type="EMBL" id="WJXA01000005">
    <property type="protein sequence ID" value="KAF7142251.1"/>
    <property type="molecule type" value="Genomic_DNA"/>
</dbReference>
<protein>
    <submittedName>
        <fullName evidence="2">Uncharacterized protein</fullName>
    </submittedName>
</protein>
<accession>A0A834GZS6</accession>